<evidence type="ECO:0000313" key="1">
    <source>
        <dbReference type="EMBL" id="ANC76254.1"/>
    </source>
</evidence>
<dbReference type="AlphaFoldDB" id="A0A160IJV4"/>
<keyword evidence="2" id="KW-1185">Reference proteome</keyword>
<gene>
    <name evidence="1" type="ORF">ABE65_005290</name>
</gene>
<name>A0A160IJV4_9BACL</name>
<dbReference type="PANTHER" id="PTHR38433">
    <property type="match status" value="1"/>
</dbReference>
<dbReference type="Pfam" id="PF07849">
    <property type="entry name" value="DUF1641"/>
    <property type="match status" value="1"/>
</dbReference>
<dbReference type="PANTHER" id="PTHR38433:SF1">
    <property type="entry name" value="DUF1641 DOMAIN-CONTAINING PROTEIN"/>
    <property type="match status" value="1"/>
</dbReference>
<reference evidence="1 2" key="1">
    <citation type="submission" date="2016-04" db="EMBL/GenBank/DDBJ databases">
        <title>Complete genome sequence of Fictibacillus phosphorivorans G25-29, a strain toxic to nematodes.</title>
        <authorList>
            <person name="Zheng Z."/>
        </authorList>
    </citation>
    <scope>NUCLEOTIDE SEQUENCE [LARGE SCALE GENOMIC DNA]</scope>
    <source>
        <strain evidence="1 2">G25-29</strain>
    </source>
</reference>
<dbReference type="EMBL" id="CP015378">
    <property type="protein sequence ID" value="ANC76254.1"/>
    <property type="molecule type" value="Genomic_DNA"/>
</dbReference>
<dbReference type="Proteomes" id="UP000076623">
    <property type="component" value="Chromosome"/>
</dbReference>
<dbReference type="KEGG" id="fpn:ABE65_005290"/>
<evidence type="ECO:0000313" key="2">
    <source>
        <dbReference type="Proteomes" id="UP000076623"/>
    </source>
</evidence>
<sequence>MAQPTTVIKKNTKTEEVIQQEKLVELQRALAEKDAALTKALDFIGELDKIGALEAANSMLVAKDKIASITLGQATREPVTNMINNLMGAAGVLTKMDPEVTAKLLDSVVVGLKQGEDFVESDKKVGAFDLVKSLKDPDINRAIGFGLHFLKGMGQELKK</sequence>
<organism evidence="1 2">
    <name type="scientific">Fictibacillus phosphorivorans</name>
    <dbReference type="NCBI Taxonomy" id="1221500"/>
    <lineage>
        <taxon>Bacteria</taxon>
        <taxon>Bacillati</taxon>
        <taxon>Bacillota</taxon>
        <taxon>Bacilli</taxon>
        <taxon>Bacillales</taxon>
        <taxon>Fictibacillaceae</taxon>
        <taxon>Fictibacillus</taxon>
    </lineage>
</organism>
<accession>A0A160IJV4</accession>
<evidence type="ECO:0008006" key="3">
    <source>
        <dbReference type="Google" id="ProtNLM"/>
    </source>
</evidence>
<protein>
    <recommendedName>
        <fullName evidence="3">DUF1641 domain-containing protein</fullName>
    </recommendedName>
</protein>
<dbReference type="InterPro" id="IPR012440">
    <property type="entry name" value="DUF1641"/>
</dbReference>
<dbReference type="RefSeq" id="WP_066392118.1">
    <property type="nucleotide sequence ID" value="NZ_CP015378.1"/>
</dbReference>
<proteinExistence type="predicted"/>
<dbReference type="STRING" id="1221500.ABE65_005290"/>